<dbReference type="GO" id="GO:0046872">
    <property type="term" value="F:metal ion binding"/>
    <property type="evidence" value="ECO:0007669"/>
    <property type="project" value="UniProtKB-KW"/>
</dbReference>
<evidence type="ECO:0000256" key="8">
    <source>
        <dbReference type="ARBA" id="ARBA00022977"/>
    </source>
</evidence>
<evidence type="ECO:0000259" key="12">
    <source>
        <dbReference type="Pfam" id="PF09084"/>
    </source>
</evidence>
<dbReference type="SUPFAM" id="SSF53850">
    <property type="entry name" value="Periplasmic binding protein-like II"/>
    <property type="match status" value="1"/>
</dbReference>
<dbReference type="Gene3D" id="3.40.190.10">
    <property type="entry name" value="Periplasmic binding protein-like II"/>
    <property type="match status" value="2"/>
</dbReference>
<dbReference type="InterPro" id="IPR027939">
    <property type="entry name" value="NMT1/THI5"/>
</dbReference>
<organism evidence="13 14">
    <name type="scientific">Sphingopyxis macrogoltabida</name>
    <name type="common">Sphingomonas macrogoltabidus</name>
    <dbReference type="NCBI Taxonomy" id="33050"/>
    <lineage>
        <taxon>Bacteria</taxon>
        <taxon>Pseudomonadati</taxon>
        <taxon>Pseudomonadota</taxon>
        <taxon>Alphaproteobacteria</taxon>
        <taxon>Sphingomonadales</taxon>
        <taxon>Sphingomonadaceae</taxon>
        <taxon>Sphingopyxis</taxon>
    </lineage>
</organism>
<evidence type="ECO:0000256" key="6">
    <source>
        <dbReference type="ARBA" id="ARBA00022723"/>
    </source>
</evidence>
<comment type="pathway">
    <text evidence="2">Cofactor biosynthesis; thiamine diphosphate biosynthesis.</text>
</comment>
<comment type="subunit">
    <text evidence="4">Homodimer.</text>
</comment>
<dbReference type="Pfam" id="PF09084">
    <property type="entry name" value="NMT1"/>
    <property type="match status" value="1"/>
</dbReference>
<evidence type="ECO:0000256" key="4">
    <source>
        <dbReference type="ARBA" id="ARBA00011738"/>
    </source>
</evidence>
<dbReference type="EMBL" id="CP013344">
    <property type="protein sequence ID" value="AMU87569.1"/>
    <property type="molecule type" value="Genomic_DNA"/>
</dbReference>
<evidence type="ECO:0000313" key="14">
    <source>
        <dbReference type="Proteomes" id="UP000076088"/>
    </source>
</evidence>
<name>A0AAC8YWI9_SPHMC</name>
<comment type="similarity">
    <text evidence="3">Belongs to the NMT1/THI5 family.</text>
</comment>
<dbReference type="RefSeq" id="WP_054724028.1">
    <property type="nucleotide sequence ID" value="NZ_CP009429.1"/>
</dbReference>
<keyword evidence="14" id="KW-1185">Reference proteome</keyword>
<evidence type="ECO:0000256" key="10">
    <source>
        <dbReference type="ARBA" id="ARBA00033171"/>
    </source>
</evidence>
<dbReference type="PANTHER" id="PTHR31528:SF1">
    <property type="entry name" value="4-AMINO-5-HYDROXYMETHYL-2-METHYLPYRIMIDINE PHOSPHATE SYNTHASE THI11-RELATED"/>
    <property type="match status" value="1"/>
</dbReference>
<evidence type="ECO:0000256" key="11">
    <source>
        <dbReference type="ARBA" id="ARBA00048179"/>
    </source>
</evidence>
<evidence type="ECO:0000313" key="13">
    <source>
        <dbReference type="EMBL" id="AMU87569.1"/>
    </source>
</evidence>
<feature type="domain" description="SsuA/THI5-like" evidence="12">
    <location>
        <begin position="61"/>
        <end position="276"/>
    </location>
</feature>
<reference evidence="14" key="1">
    <citation type="submission" date="2015-11" db="EMBL/GenBank/DDBJ databases">
        <title>Complete genome sequence of a polyethylene-glycol degrader Sphingopyxis macrogoltabida 203N (NBRC 111659).</title>
        <authorList>
            <person name="Yoshiyuki O."/>
            <person name="Shouta N."/>
            <person name="Nagata Y."/>
            <person name="Numata M."/>
            <person name="Tsuchikane K."/>
            <person name="Hosoyama A."/>
            <person name="Yamazoe A."/>
            <person name="Tsuda M."/>
            <person name="Fujita N."/>
            <person name="Kawai F."/>
        </authorList>
    </citation>
    <scope>NUCLEOTIDE SEQUENCE [LARGE SCALE GENOMIC DNA]</scope>
    <source>
        <strain evidence="14">203N</strain>
    </source>
</reference>
<keyword evidence="8" id="KW-0784">Thiamine biosynthesis</keyword>
<keyword evidence="6" id="KW-0479">Metal-binding</keyword>
<comment type="catalytic activity">
    <reaction evidence="11">
        <text>N(6)-(pyridoxal phosphate)-L-lysyl-[4-amino-5-hydroxymethyl-2-methylpyrimidine phosphate synthase] + L-histidyl-[4-amino-5-hydroxymethyl-2-methylpyrimidine phosphate synthase] + 2 Fe(3+) + 4 H2O = L-lysyl-[4-amino-5-hydroxymethyl-2-methylpyrimidine phosphate synthase] + (2S)-2-amino-5-hydroxy-4-oxopentanoyl-[4-amino-5-hydroxymethyl-2-methylpyrimidine phosphate synthase] + 4-amino-2-methyl-5-(phosphooxymethyl)pyrimidine + 3-oxopropanoate + 2 Fe(2+) + 2 H(+)</text>
        <dbReference type="Rhea" id="RHEA:65756"/>
        <dbReference type="Rhea" id="RHEA-COMP:16892"/>
        <dbReference type="Rhea" id="RHEA-COMP:16893"/>
        <dbReference type="Rhea" id="RHEA-COMP:16894"/>
        <dbReference type="Rhea" id="RHEA-COMP:16895"/>
        <dbReference type="ChEBI" id="CHEBI:15377"/>
        <dbReference type="ChEBI" id="CHEBI:15378"/>
        <dbReference type="ChEBI" id="CHEBI:29033"/>
        <dbReference type="ChEBI" id="CHEBI:29034"/>
        <dbReference type="ChEBI" id="CHEBI:29969"/>
        <dbReference type="ChEBI" id="CHEBI:29979"/>
        <dbReference type="ChEBI" id="CHEBI:33190"/>
        <dbReference type="ChEBI" id="CHEBI:58354"/>
        <dbReference type="ChEBI" id="CHEBI:143915"/>
        <dbReference type="ChEBI" id="CHEBI:157692"/>
    </reaction>
    <physiologicalReaction direction="left-to-right" evidence="11">
        <dbReference type="Rhea" id="RHEA:65757"/>
    </physiologicalReaction>
</comment>
<keyword evidence="7" id="KW-0663">Pyridoxal phosphate</keyword>
<keyword evidence="5" id="KW-0808">Transferase</keyword>
<gene>
    <name evidence="13" type="ORF">ATM17_00720</name>
</gene>
<protein>
    <recommendedName>
        <fullName evidence="10">Thiamine pyrimidine synthase</fullName>
    </recommendedName>
</protein>
<evidence type="ECO:0000256" key="1">
    <source>
        <dbReference type="ARBA" id="ARBA00003469"/>
    </source>
</evidence>
<dbReference type="PANTHER" id="PTHR31528">
    <property type="entry name" value="4-AMINO-5-HYDROXYMETHYL-2-METHYLPYRIMIDINE PHOSPHATE SYNTHASE THI11-RELATED"/>
    <property type="match status" value="1"/>
</dbReference>
<dbReference type="PROSITE" id="PS51318">
    <property type="entry name" value="TAT"/>
    <property type="match status" value="1"/>
</dbReference>
<sequence>MAAFSRRSLIAPLLIVAAIAGLTLWSAFGGSAPKTAQADDARATPLKNVRFNMAWLPQGSMAGIFVAIDKGYFADAGLAVEPVRGFGGMRTANELDQGMFEFAYIDPLSVALNRSKGGGVRMVGGINMQLPAGACFVRERHKIAKPADLAGLRFGAGQSSMIQALLPAWLKANGVDPAQVEQIQLDPAIVVSSLVEGRIDAAECWLGNSMALFDKAAKAKGVTIGRIGYADFGLDIYGSGFATQDALIEKDPDLVRAFLKAAYRGYADAARDPKGALAIIRKSYPLLDEAVTERQIRETAALMAAEGGSHRLKPEKVERTVTYLQASGQLQGFDQAPQLFTNSFIPMGNQP</sequence>
<dbReference type="GO" id="GO:0016740">
    <property type="term" value="F:transferase activity"/>
    <property type="evidence" value="ECO:0007669"/>
    <property type="project" value="UniProtKB-KW"/>
</dbReference>
<accession>A0AAC8YWI9</accession>
<dbReference type="AlphaFoldDB" id="A0AAC8YWI9"/>
<dbReference type="KEGG" id="smaz:LH19_00720"/>
<evidence type="ECO:0000256" key="7">
    <source>
        <dbReference type="ARBA" id="ARBA00022898"/>
    </source>
</evidence>
<dbReference type="GO" id="GO:0009228">
    <property type="term" value="P:thiamine biosynthetic process"/>
    <property type="evidence" value="ECO:0007669"/>
    <property type="project" value="UniProtKB-KW"/>
</dbReference>
<proteinExistence type="inferred from homology"/>
<comment type="function">
    <text evidence="1">Responsible for the formation of the pyrimidine heterocycle in the thiamine biosynthesis pathway. Catalyzes the formation of hydroxymethylpyrimidine phosphate (HMP-P) from histidine and pyridoxal phosphate (PLP). The protein uses PLP and the active site histidine to form HMP-P, generating an inactive enzyme. The enzyme can only undergo a single turnover, which suggests it is a suicide enzyme.</text>
</comment>
<evidence type="ECO:0000256" key="5">
    <source>
        <dbReference type="ARBA" id="ARBA00022679"/>
    </source>
</evidence>
<dbReference type="InterPro" id="IPR006311">
    <property type="entry name" value="TAT_signal"/>
</dbReference>
<dbReference type="InterPro" id="IPR015168">
    <property type="entry name" value="SsuA/THI5"/>
</dbReference>
<dbReference type="Proteomes" id="UP000076088">
    <property type="component" value="Chromosome"/>
</dbReference>
<evidence type="ECO:0000256" key="9">
    <source>
        <dbReference type="ARBA" id="ARBA00023004"/>
    </source>
</evidence>
<keyword evidence="9" id="KW-0408">Iron</keyword>
<reference evidence="13 14" key="2">
    <citation type="journal article" date="2016" name="Genome Announc.">
        <title>Complete Genome Sequence of Sphingopyxis macrogoltabida Strain 203N (NBRC 111659), a Polyethylene Glycol Degrader.</title>
        <authorList>
            <person name="Ohtsubo Y."/>
            <person name="Nonoyama S."/>
            <person name="Nagata Y."/>
            <person name="Numata M."/>
            <person name="Tsuchikane K."/>
            <person name="Hosoyama A."/>
            <person name="Yamazoe A."/>
            <person name="Tsuda M."/>
            <person name="Fujita N."/>
            <person name="Kawai F."/>
        </authorList>
    </citation>
    <scope>NUCLEOTIDE SEQUENCE [LARGE SCALE GENOMIC DNA]</scope>
    <source>
        <strain evidence="13 14">203N</strain>
    </source>
</reference>
<evidence type="ECO:0000256" key="2">
    <source>
        <dbReference type="ARBA" id="ARBA00004948"/>
    </source>
</evidence>
<evidence type="ECO:0000256" key="3">
    <source>
        <dbReference type="ARBA" id="ARBA00009406"/>
    </source>
</evidence>